<evidence type="ECO:0000259" key="2">
    <source>
        <dbReference type="PROSITE" id="PS50206"/>
    </source>
</evidence>
<dbReference type="SUPFAM" id="SSF52821">
    <property type="entry name" value="Rhodanese/Cell cycle control phosphatase"/>
    <property type="match status" value="2"/>
</dbReference>
<dbReference type="Gene3D" id="3.60.15.10">
    <property type="entry name" value="Ribonuclease Z/Hydroxyacylglutathione hydrolase-like"/>
    <property type="match status" value="1"/>
</dbReference>
<dbReference type="InterPro" id="IPR044528">
    <property type="entry name" value="POD-like_MBL-fold"/>
</dbReference>
<name>A0A5C6EN35_9BACT</name>
<proteinExistence type="predicted"/>
<evidence type="ECO:0000313" key="3">
    <source>
        <dbReference type="EMBL" id="TWU50552.1"/>
    </source>
</evidence>
<dbReference type="CDD" id="cd07724">
    <property type="entry name" value="POD-like_MBL-fold"/>
    <property type="match status" value="1"/>
</dbReference>
<keyword evidence="4" id="KW-1185">Reference proteome</keyword>
<dbReference type="AlphaFoldDB" id="A0A5C6EN35"/>
<dbReference type="InterPro" id="IPR036873">
    <property type="entry name" value="Rhodanese-like_dom_sf"/>
</dbReference>
<keyword evidence="1" id="KW-0479">Metal-binding</keyword>
<dbReference type="GO" id="GO:0046872">
    <property type="term" value="F:metal ion binding"/>
    <property type="evidence" value="ECO:0007669"/>
    <property type="project" value="UniProtKB-KW"/>
</dbReference>
<dbReference type="PANTHER" id="PTHR43084:SF1">
    <property type="entry name" value="PERSULFIDE DIOXYGENASE ETHE1, MITOCHONDRIAL"/>
    <property type="match status" value="1"/>
</dbReference>
<evidence type="ECO:0000313" key="4">
    <source>
        <dbReference type="Proteomes" id="UP000318288"/>
    </source>
</evidence>
<reference evidence="3 4" key="1">
    <citation type="submission" date="2019-02" db="EMBL/GenBank/DDBJ databases">
        <title>Deep-cultivation of Planctomycetes and their phenomic and genomic characterization uncovers novel biology.</title>
        <authorList>
            <person name="Wiegand S."/>
            <person name="Jogler M."/>
            <person name="Boedeker C."/>
            <person name="Pinto D."/>
            <person name="Vollmers J."/>
            <person name="Rivas-Marin E."/>
            <person name="Kohn T."/>
            <person name="Peeters S.H."/>
            <person name="Heuer A."/>
            <person name="Rast P."/>
            <person name="Oberbeckmann S."/>
            <person name="Bunk B."/>
            <person name="Jeske O."/>
            <person name="Meyerdierks A."/>
            <person name="Storesund J.E."/>
            <person name="Kallscheuer N."/>
            <person name="Luecker S."/>
            <person name="Lage O.M."/>
            <person name="Pohl T."/>
            <person name="Merkel B.J."/>
            <person name="Hornburger P."/>
            <person name="Mueller R.-W."/>
            <person name="Bruemmer F."/>
            <person name="Labrenz M."/>
            <person name="Spormann A.M."/>
            <person name="Op Den Camp H."/>
            <person name="Overmann J."/>
            <person name="Amann R."/>
            <person name="Jetten M.S.M."/>
            <person name="Mascher T."/>
            <person name="Medema M.H."/>
            <person name="Devos D.P."/>
            <person name="Kaster A.-K."/>
            <person name="Ovreas L."/>
            <person name="Rohde M."/>
            <person name="Galperin M.Y."/>
            <person name="Jogler C."/>
        </authorList>
    </citation>
    <scope>NUCLEOTIDE SEQUENCE [LARGE SCALE GENOMIC DNA]</scope>
    <source>
        <strain evidence="3 4">Poly51</strain>
    </source>
</reference>
<dbReference type="FunFam" id="3.60.15.10:FF:000030">
    <property type="entry name" value="Metallo-beta-lactamase family protein"/>
    <property type="match status" value="1"/>
</dbReference>
<feature type="domain" description="Rhodanese" evidence="2">
    <location>
        <begin position="271"/>
        <end position="361"/>
    </location>
</feature>
<dbReference type="EC" id="3.-.-.-" evidence="3"/>
<accession>A0A5C6EN35</accession>
<dbReference type="InterPro" id="IPR001763">
    <property type="entry name" value="Rhodanese-like_dom"/>
</dbReference>
<dbReference type="InterPro" id="IPR051682">
    <property type="entry name" value="Mito_Persulfide_Diox"/>
</dbReference>
<dbReference type="InterPro" id="IPR036866">
    <property type="entry name" value="RibonucZ/Hydroxyglut_hydro"/>
</dbReference>
<dbReference type="GO" id="GO:0070813">
    <property type="term" value="P:hydrogen sulfide metabolic process"/>
    <property type="evidence" value="ECO:0007669"/>
    <property type="project" value="TreeGrafter"/>
</dbReference>
<dbReference type="OrthoDB" id="9784009at2"/>
<dbReference type="GO" id="GO:0050313">
    <property type="term" value="F:sulfur dioxygenase activity"/>
    <property type="evidence" value="ECO:0007669"/>
    <property type="project" value="InterPro"/>
</dbReference>
<feature type="domain" description="Rhodanese" evidence="2">
    <location>
        <begin position="373"/>
        <end position="461"/>
    </location>
</feature>
<gene>
    <name evidence="3" type="primary">blh</name>
    <name evidence="3" type="ORF">Poly51_38440</name>
</gene>
<dbReference type="InterPro" id="IPR001279">
    <property type="entry name" value="Metallo-B-lactamas"/>
</dbReference>
<dbReference type="Pfam" id="PF00753">
    <property type="entry name" value="Lactamase_B"/>
    <property type="match status" value="1"/>
</dbReference>
<dbReference type="PROSITE" id="PS50206">
    <property type="entry name" value="RHODANESE_3"/>
    <property type="match status" value="2"/>
</dbReference>
<dbReference type="SUPFAM" id="SSF56281">
    <property type="entry name" value="Metallo-hydrolase/oxidoreductase"/>
    <property type="match status" value="1"/>
</dbReference>
<evidence type="ECO:0000256" key="1">
    <source>
        <dbReference type="ARBA" id="ARBA00022723"/>
    </source>
</evidence>
<comment type="caution">
    <text evidence="3">The sequence shown here is derived from an EMBL/GenBank/DDBJ whole genome shotgun (WGS) entry which is preliminary data.</text>
</comment>
<dbReference type="SMART" id="SM00849">
    <property type="entry name" value="Lactamase_B"/>
    <property type="match status" value="1"/>
</dbReference>
<dbReference type="Proteomes" id="UP000318288">
    <property type="component" value="Unassembled WGS sequence"/>
</dbReference>
<dbReference type="EMBL" id="SJPW01000005">
    <property type="protein sequence ID" value="TWU50552.1"/>
    <property type="molecule type" value="Genomic_DNA"/>
</dbReference>
<dbReference type="CDD" id="cd00158">
    <property type="entry name" value="RHOD"/>
    <property type="match status" value="2"/>
</dbReference>
<dbReference type="RefSeq" id="WP_146459276.1">
    <property type="nucleotide sequence ID" value="NZ_SJPW01000005.1"/>
</dbReference>
<dbReference type="Pfam" id="PF00581">
    <property type="entry name" value="Rhodanese"/>
    <property type="match status" value="2"/>
</dbReference>
<dbReference type="GO" id="GO:0016787">
    <property type="term" value="F:hydrolase activity"/>
    <property type="evidence" value="ECO:0007669"/>
    <property type="project" value="UniProtKB-KW"/>
</dbReference>
<dbReference type="SMART" id="SM00450">
    <property type="entry name" value="RHOD"/>
    <property type="match status" value="2"/>
</dbReference>
<dbReference type="PANTHER" id="PTHR43084">
    <property type="entry name" value="PERSULFIDE DIOXYGENASE ETHE1"/>
    <property type="match status" value="1"/>
</dbReference>
<protein>
    <submittedName>
        <fullName evidence="3">Beta-lactamase hydrolase-like protein</fullName>
        <ecNumber evidence="3">3.-.-.-</ecNumber>
    </submittedName>
</protein>
<sequence>MFIQRYYLECLSHASYMVADETTQQAVIIDPQRDIDHYVQDAQDKGYTIKYVILTHFHADFVAGHIELRDRVGAEIVMGRRAEAEFAHKAMRDGDAIELGRVRLQAMETPGHTPEGITILAFDLDESDCEPKAAFTGDTLFIGDVGRPDLLASIGVTADELAVMLYDSTHHKLMNLPDETLVYPAHGAGSMCGKALSDEAVSTIGEQKKYNYALQPMSQSEFVKLVEVDQPEAPGYFVHDAVLNRKERESLDQTMAGNLTALPLAKVLEMQSSGAQVVDTRDSIDFAGAHLSGAINVGIDGKYATWAGTVLKQDSPIIVIAKDDRLAESVMRLGRIGFDHVAGYLDGGMTSLAEYPEHLATVHRITAPAVYALYASPTVLDVRSEKEFATGHIPRSVNIPLNQLQDRIDEVPTQGPLVVHCQGGYRSSIACSLLLRHGAEDVRDLVGGYKAWVQSKLPVVEPAQI</sequence>
<dbReference type="GO" id="GO:0006749">
    <property type="term" value="P:glutathione metabolic process"/>
    <property type="evidence" value="ECO:0007669"/>
    <property type="project" value="InterPro"/>
</dbReference>
<keyword evidence="3" id="KW-0378">Hydrolase</keyword>
<organism evidence="3 4">
    <name type="scientific">Rubripirellula tenax</name>
    <dbReference type="NCBI Taxonomy" id="2528015"/>
    <lineage>
        <taxon>Bacteria</taxon>
        <taxon>Pseudomonadati</taxon>
        <taxon>Planctomycetota</taxon>
        <taxon>Planctomycetia</taxon>
        <taxon>Pirellulales</taxon>
        <taxon>Pirellulaceae</taxon>
        <taxon>Rubripirellula</taxon>
    </lineage>
</organism>
<dbReference type="Gene3D" id="3.40.250.10">
    <property type="entry name" value="Rhodanese-like domain"/>
    <property type="match status" value="2"/>
</dbReference>